<name>I3XH47_SINF2</name>
<reference evidence="1" key="1">
    <citation type="journal article" date="2012" name="J. Bacteriol.">
        <title>Complete genome sequence of the broad-host-range strain Sinorhizobium fredii USDA257.</title>
        <authorList>
            <person name="Schuldes J."/>
            <person name="Rodriguez Orbegoso M."/>
            <person name="Schmeisser C."/>
            <person name="Krishnan H.B."/>
            <person name="Daniel R."/>
            <person name="Streit W.R."/>
        </authorList>
    </citation>
    <scope>NUCLEOTIDE SEQUENCE [LARGE SCALE GENOMIC DNA]</scope>
    <source>
        <strain evidence="1">USDA 257</strain>
        <plasmid evidence="1">pUSDA257</plasmid>
    </source>
</reference>
<geneLocation type="plasmid" evidence="2">
    <name>pUSDA257 fragment 4</name>
</geneLocation>
<dbReference type="EMBL" id="CP003567">
    <property type="protein sequence ID" value="AFL55203.1"/>
    <property type="molecule type" value="Genomic_DNA"/>
</dbReference>
<dbReference type="AlphaFoldDB" id="I3XH47"/>
<evidence type="ECO:0000313" key="2">
    <source>
        <dbReference type="Proteomes" id="UP000006180"/>
    </source>
</evidence>
<gene>
    <name evidence="1" type="ORF">USDA257_p04880</name>
</gene>
<organism evidence="1">
    <name type="scientific">Sinorhizobium fredii (strain USDA 257)</name>
    <dbReference type="NCBI Taxonomy" id="1185652"/>
    <lineage>
        <taxon>Bacteria</taxon>
        <taxon>Pseudomonadati</taxon>
        <taxon>Pseudomonadota</taxon>
        <taxon>Alphaproteobacteria</taxon>
        <taxon>Hyphomicrobiales</taxon>
        <taxon>Rhizobiaceae</taxon>
        <taxon>Sinorhizobium/Ensifer group</taxon>
        <taxon>Sinorhizobium</taxon>
    </lineage>
</organism>
<keyword evidence="1" id="KW-0614">Plasmid</keyword>
<accession>I3XH47</accession>
<evidence type="ECO:0000313" key="1">
    <source>
        <dbReference type="EMBL" id="AFL55203.1"/>
    </source>
</evidence>
<protein>
    <submittedName>
        <fullName evidence="1">Uncharacterized protein</fullName>
    </submittedName>
</protein>
<proteinExistence type="predicted"/>
<sequence>MHATTLRVVNEAFAEERSHLRPLPLARFRSVLKLERRISRDGMVMTLLQRLWLGRPADERRP</sequence>
<dbReference type="HOGENOM" id="CLU_2901071_0_0_5"/>